<gene>
    <name evidence="1" type="ORF">AVEN_115556_1</name>
</gene>
<feature type="non-terminal residue" evidence="1">
    <location>
        <position position="67"/>
    </location>
</feature>
<dbReference type="EMBL" id="BGPR01247186">
    <property type="protein sequence ID" value="GBM30041.1"/>
    <property type="molecule type" value="Genomic_DNA"/>
</dbReference>
<protein>
    <submittedName>
        <fullName evidence="1">Uncharacterized protein</fullName>
    </submittedName>
</protein>
<evidence type="ECO:0000313" key="2">
    <source>
        <dbReference type="Proteomes" id="UP000499080"/>
    </source>
</evidence>
<evidence type="ECO:0000313" key="1">
    <source>
        <dbReference type="EMBL" id="GBM30041.1"/>
    </source>
</evidence>
<accession>A0A4Y2EMF5</accession>
<reference evidence="1 2" key="1">
    <citation type="journal article" date="2019" name="Sci. Rep.">
        <title>Orb-weaving spider Araneus ventricosus genome elucidates the spidroin gene catalogue.</title>
        <authorList>
            <person name="Kono N."/>
            <person name="Nakamura H."/>
            <person name="Ohtoshi R."/>
            <person name="Moran D.A.P."/>
            <person name="Shinohara A."/>
            <person name="Yoshida Y."/>
            <person name="Fujiwara M."/>
            <person name="Mori M."/>
            <person name="Tomita M."/>
            <person name="Arakawa K."/>
        </authorList>
    </citation>
    <scope>NUCLEOTIDE SEQUENCE [LARGE SCALE GENOMIC DNA]</scope>
</reference>
<name>A0A4Y2EMF5_ARAVE</name>
<proteinExistence type="predicted"/>
<dbReference type="Proteomes" id="UP000499080">
    <property type="component" value="Unassembled WGS sequence"/>
</dbReference>
<organism evidence="1 2">
    <name type="scientific">Araneus ventricosus</name>
    <name type="common">Orbweaver spider</name>
    <name type="synonym">Epeira ventricosa</name>
    <dbReference type="NCBI Taxonomy" id="182803"/>
    <lineage>
        <taxon>Eukaryota</taxon>
        <taxon>Metazoa</taxon>
        <taxon>Ecdysozoa</taxon>
        <taxon>Arthropoda</taxon>
        <taxon>Chelicerata</taxon>
        <taxon>Arachnida</taxon>
        <taxon>Araneae</taxon>
        <taxon>Araneomorphae</taxon>
        <taxon>Entelegynae</taxon>
        <taxon>Araneoidea</taxon>
        <taxon>Araneidae</taxon>
        <taxon>Araneus</taxon>
    </lineage>
</organism>
<sequence>MFSKKTHSFGMVAKPTSRSWDMVDRRYVLISFSLEKLLSEAATDKRAFTTVPLHDFWNTGREKPFVN</sequence>
<keyword evidence="2" id="KW-1185">Reference proteome</keyword>
<dbReference type="AlphaFoldDB" id="A0A4Y2EMF5"/>
<comment type="caution">
    <text evidence="1">The sequence shown here is derived from an EMBL/GenBank/DDBJ whole genome shotgun (WGS) entry which is preliminary data.</text>
</comment>